<keyword evidence="1" id="KW-0472">Membrane</keyword>
<accession>A0A1F7K9B3</accession>
<comment type="caution">
    <text evidence="2">The sequence shown here is derived from an EMBL/GenBank/DDBJ whole genome shotgun (WGS) entry which is preliminary data.</text>
</comment>
<name>A0A1F7K9B3_9BACT</name>
<evidence type="ECO:0000313" key="3">
    <source>
        <dbReference type="Proteomes" id="UP000178450"/>
    </source>
</evidence>
<proteinExistence type="predicted"/>
<dbReference type="Proteomes" id="UP000178450">
    <property type="component" value="Unassembled WGS sequence"/>
</dbReference>
<dbReference type="AlphaFoldDB" id="A0A1F7K9B3"/>
<sequence>MKKLPAIGGDTALKIKTVLMTLFMIEILLANYFAYLWLTSNTHYFGRLFSARAMNVEKKVVEVSIK</sequence>
<reference evidence="2 3" key="1">
    <citation type="journal article" date="2016" name="Nat. Commun.">
        <title>Thousands of microbial genomes shed light on interconnected biogeochemical processes in an aquifer system.</title>
        <authorList>
            <person name="Anantharaman K."/>
            <person name="Brown C.T."/>
            <person name="Hug L.A."/>
            <person name="Sharon I."/>
            <person name="Castelle C.J."/>
            <person name="Probst A.J."/>
            <person name="Thomas B.C."/>
            <person name="Singh A."/>
            <person name="Wilkins M.J."/>
            <person name="Karaoz U."/>
            <person name="Brodie E.L."/>
            <person name="Williams K.H."/>
            <person name="Hubbard S.S."/>
            <person name="Banfield J.F."/>
        </authorList>
    </citation>
    <scope>NUCLEOTIDE SEQUENCE [LARGE SCALE GENOMIC DNA]</scope>
</reference>
<keyword evidence="1" id="KW-1133">Transmembrane helix</keyword>
<evidence type="ECO:0000256" key="1">
    <source>
        <dbReference type="SAM" id="Phobius"/>
    </source>
</evidence>
<keyword evidence="1" id="KW-0812">Transmembrane</keyword>
<evidence type="ECO:0000313" key="2">
    <source>
        <dbReference type="EMBL" id="OGK64440.1"/>
    </source>
</evidence>
<protein>
    <submittedName>
        <fullName evidence="2">Uncharacterized protein</fullName>
    </submittedName>
</protein>
<dbReference type="EMBL" id="MGBG01000021">
    <property type="protein sequence ID" value="OGK64440.1"/>
    <property type="molecule type" value="Genomic_DNA"/>
</dbReference>
<feature type="transmembrane region" description="Helical" evidence="1">
    <location>
        <begin position="18"/>
        <end position="38"/>
    </location>
</feature>
<organism evidence="2 3">
    <name type="scientific">Candidatus Roizmanbacteria bacterium RIFOXYA1_FULL_41_12</name>
    <dbReference type="NCBI Taxonomy" id="1802082"/>
    <lineage>
        <taxon>Bacteria</taxon>
        <taxon>Candidatus Roizmaniibacteriota</taxon>
    </lineage>
</organism>
<gene>
    <name evidence="2" type="ORF">A2209_03965</name>
</gene>